<dbReference type="Pfam" id="PF14759">
    <property type="entry name" value="Reductase_C"/>
    <property type="match status" value="1"/>
</dbReference>
<dbReference type="Proteomes" id="UP000216991">
    <property type="component" value="Unassembled WGS sequence"/>
</dbReference>
<dbReference type="GO" id="GO:0016651">
    <property type="term" value="F:oxidoreductase activity, acting on NAD(P)H"/>
    <property type="evidence" value="ECO:0007669"/>
    <property type="project" value="TreeGrafter"/>
</dbReference>
<dbReference type="InterPro" id="IPR050446">
    <property type="entry name" value="FAD-oxidoreductase/Apoptosis"/>
</dbReference>
<keyword evidence="2" id="KW-0285">Flavoprotein</keyword>
<comment type="caution">
    <text evidence="7">The sequence shown here is derived from an EMBL/GenBank/DDBJ whole genome shotgun (WGS) entry which is preliminary data.</text>
</comment>
<keyword evidence="8" id="KW-1185">Reference proteome</keyword>
<dbReference type="OrthoDB" id="7809559at2"/>
<dbReference type="RefSeq" id="WP_094474004.1">
    <property type="nucleotide sequence ID" value="NZ_NOXT01000113.1"/>
</dbReference>
<dbReference type="PRINTS" id="PR00368">
    <property type="entry name" value="FADPNR"/>
</dbReference>
<evidence type="ECO:0000313" key="8">
    <source>
        <dbReference type="Proteomes" id="UP000216991"/>
    </source>
</evidence>
<dbReference type="GO" id="GO:0005737">
    <property type="term" value="C:cytoplasm"/>
    <property type="evidence" value="ECO:0007669"/>
    <property type="project" value="TreeGrafter"/>
</dbReference>
<evidence type="ECO:0000256" key="2">
    <source>
        <dbReference type="ARBA" id="ARBA00022630"/>
    </source>
</evidence>
<dbReference type="PANTHER" id="PTHR43557">
    <property type="entry name" value="APOPTOSIS-INDUCING FACTOR 1"/>
    <property type="match status" value="1"/>
</dbReference>
<proteinExistence type="predicted"/>
<gene>
    <name evidence="7" type="ORF">CHU93_10550</name>
</gene>
<evidence type="ECO:0000259" key="6">
    <source>
        <dbReference type="Pfam" id="PF14759"/>
    </source>
</evidence>
<protein>
    <submittedName>
        <fullName evidence="7">Pyridine nucleotide-disulfide oxidoreductase</fullName>
    </submittedName>
</protein>
<dbReference type="Gene3D" id="3.30.390.30">
    <property type="match status" value="1"/>
</dbReference>
<dbReference type="InterPro" id="IPR023753">
    <property type="entry name" value="FAD/NAD-binding_dom"/>
</dbReference>
<dbReference type="Pfam" id="PF07992">
    <property type="entry name" value="Pyr_redox_2"/>
    <property type="match status" value="1"/>
</dbReference>
<evidence type="ECO:0000256" key="1">
    <source>
        <dbReference type="ARBA" id="ARBA00001974"/>
    </source>
</evidence>
<evidence type="ECO:0000256" key="4">
    <source>
        <dbReference type="ARBA" id="ARBA00023002"/>
    </source>
</evidence>
<reference evidence="7 8" key="1">
    <citation type="submission" date="2017-07" db="EMBL/GenBank/DDBJ databases">
        <title>Sandarakinorhabdus cyanobacteriorum sp. nov., a novel bacterium isolated from cyanobacterial aggregates in a eutrophic lake.</title>
        <authorList>
            <person name="Cai H."/>
        </authorList>
    </citation>
    <scope>NUCLEOTIDE SEQUENCE [LARGE SCALE GENOMIC DNA]</scope>
    <source>
        <strain evidence="7 8">TH057</strain>
    </source>
</reference>
<dbReference type="AlphaFoldDB" id="A0A255YET9"/>
<keyword evidence="4" id="KW-0560">Oxidoreductase</keyword>
<evidence type="ECO:0000313" key="7">
    <source>
        <dbReference type="EMBL" id="OYQ27693.1"/>
    </source>
</evidence>
<dbReference type="Gene3D" id="3.50.50.60">
    <property type="entry name" value="FAD/NAD(P)-binding domain"/>
    <property type="match status" value="2"/>
</dbReference>
<dbReference type="InterPro" id="IPR036188">
    <property type="entry name" value="FAD/NAD-bd_sf"/>
</dbReference>
<keyword evidence="3" id="KW-0274">FAD</keyword>
<organism evidence="7 8">
    <name type="scientific">Sandarakinorhabdus cyanobacteriorum</name>
    <dbReference type="NCBI Taxonomy" id="1981098"/>
    <lineage>
        <taxon>Bacteria</taxon>
        <taxon>Pseudomonadati</taxon>
        <taxon>Pseudomonadota</taxon>
        <taxon>Alphaproteobacteria</taxon>
        <taxon>Sphingomonadales</taxon>
        <taxon>Sphingosinicellaceae</taxon>
        <taxon>Sandarakinorhabdus</taxon>
    </lineage>
</organism>
<dbReference type="SUPFAM" id="SSF51905">
    <property type="entry name" value="FAD/NAD(P)-binding domain"/>
    <property type="match status" value="1"/>
</dbReference>
<comment type="cofactor">
    <cofactor evidence="1">
        <name>FAD</name>
        <dbReference type="ChEBI" id="CHEBI:57692"/>
    </cofactor>
</comment>
<accession>A0A255YET9</accession>
<dbReference type="InterPro" id="IPR016156">
    <property type="entry name" value="FAD/NAD-linked_Rdtase_dimer_sf"/>
</dbReference>
<dbReference type="EMBL" id="NOXT01000113">
    <property type="protein sequence ID" value="OYQ27693.1"/>
    <property type="molecule type" value="Genomic_DNA"/>
</dbReference>
<feature type="domain" description="FAD/NAD(P)-binding" evidence="5">
    <location>
        <begin position="3"/>
        <end position="302"/>
    </location>
</feature>
<dbReference type="PANTHER" id="PTHR43557:SF2">
    <property type="entry name" value="RIESKE DOMAIN-CONTAINING PROTEIN-RELATED"/>
    <property type="match status" value="1"/>
</dbReference>
<evidence type="ECO:0000256" key="3">
    <source>
        <dbReference type="ARBA" id="ARBA00022827"/>
    </source>
</evidence>
<dbReference type="SUPFAM" id="SSF55424">
    <property type="entry name" value="FAD/NAD-linked reductases, dimerisation (C-terminal) domain"/>
    <property type="match status" value="1"/>
</dbReference>
<evidence type="ECO:0000259" key="5">
    <source>
        <dbReference type="Pfam" id="PF07992"/>
    </source>
</evidence>
<dbReference type="PRINTS" id="PR00411">
    <property type="entry name" value="PNDRDTASEI"/>
</dbReference>
<name>A0A255YET9_9SPHN</name>
<dbReference type="InterPro" id="IPR028202">
    <property type="entry name" value="Reductase_C"/>
</dbReference>
<sequence>MQFDVVIVGGGHGGAAQAAQLRQRGFAGSIAILTAEPELPYERPPLSKEYLAGEKDFARMLLRPPAFWAERQVEILTGTRVTAVDAAAHRLETSAGPIAYGQLVWAGGGDARRLNCAGHDLADIHAIRTRADVDALIAALGEPRNVIVIGGGYIGLESAAVLTKLGHHVTLFEALDRVLARVAGPDLSRFYEAEHRAHGVVIETGAHVTEITGANGRVAGVRLADGRHFAADLVIVGIGIVPAVQPLLEAGAKGGNGVWVDDHCRTSLPDIFAIGDCACHANPFAGGAEIRLESVQNAADMAITVARAITGDPAPYRAVPWFWSNQYDLRLQTMGLSLGHDQTVLRGDPATRSFSLVYLKQGKVIALDCVNAARDYVQGKALVEQGVVVPVDALADAATPLKAHHPA</sequence>
<feature type="domain" description="Reductase C-terminal" evidence="6">
    <location>
        <begin position="321"/>
        <end position="403"/>
    </location>
</feature>